<evidence type="ECO:0000259" key="4">
    <source>
        <dbReference type="PROSITE" id="PS01124"/>
    </source>
</evidence>
<dbReference type="Pfam" id="PF12833">
    <property type="entry name" value="HTH_18"/>
    <property type="match status" value="1"/>
</dbReference>
<dbReference type="PROSITE" id="PS01124">
    <property type="entry name" value="HTH_ARAC_FAMILY_2"/>
    <property type="match status" value="1"/>
</dbReference>
<keyword evidence="6" id="KW-1185">Reference proteome</keyword>
<dbReference type="PANTHER" id="PTHR46796:SF14">
    <property type="entry name" value="TRANSCRIPTIONAL REGULATORY PROTEIN"/>
    <property type="match status" value="1"/>
</dbReference>
<dbReference type="InterPro" id="IPR018062">
    <property type="entry name" value="HTH_AraC-typ_CS"/>
</dbReference>
<evidence type="ECO:0000313" key="6">
    <source>
        <dbReference type="Proteomes" id="UP000662747"/>
    </source>
</evidence>
<feature type="domain" description="HTH araC/xylS-type" evidence="4">
    <location>
        <begin position="191"/>
        <end position="289"/>
    </location>
</feature>
<dbReference type="InterPro" id="IPR009057">
    <property type="entry name" value="Homeodomain-like_sf"/>
</dbReference>
<keyword evidence="3" id="KW-0804">Transcription</keyword>
<dbReference type="EMBL" id="CP071090">
    <property type="protein sequence ID" value="QSQ21325.1"/>
    <property type="molecule type" value="Genomic_DNA"/>
</dbReference>
<sequence length="295" mass="31878">MARNLGNVAEVPGLPVKPCGVHLLAEDAAFCAWDCVCHKGPRSPVFEGESSLVHISVVLAGVFHARSAQGATLAGPGTLLLGNAEEEYAYRHVDDGGDRSVVFEYAEAFLDEVAGSLDSRLRARRAFGRAFIPARVESTDAVALSYQALRAGEPEALREAALTVASVALTEDRGGVHSVRAPTSAQAHRVARMLRFVEAHSAEDCSLDTLAAHAGLSSFHFLRVFRAMTGQTPRQYVIATRLRVAATALRTTRTPVTEVSMDVGFGDLSHFTTSFTRVFGVSPRTYRKRHGRWSD</sequence>
<dbReference type="PANTHER" id="PTHR46796">
    <property type="entry name" value="HTH-TYPE TRANSCRIPTIONAL ACTIVATOR RHAS-RELATED"/>
    <property type="match status" value="1"/>
</dbReference>
<organism evidence="5 6">
    <name type="scientific">Pyxidicoccus parkwayensis</name>
    <dbReference type="NCBI Taxonomy" id="2813578"/>
    <lineage>
        <taxon>Bacteria</taxon>
        <taxon>Pseudomonadati</taxon>
        <taxon>Myxococcota</taxon>
        <taxon>Myxococcia</taxon>
        <taxon>Myxococcales</taxon>
        <taxon>Cystobacterineae</taxon>
        <taxon>Myxococcaceae</taxon>
        <taxon>Pyxidicoccus</taxon>
    </lineage>
</organism>
<dbReference type="PRINTS" id="PR00032">
    <property type="entry name" value="HTHARAC"/>
</dbReference>
<keyword evidence="1" id="KW-0805">Transcription regulation</keyword>
<dbReference type="InterPro" id="IPR050204">
    <property type="entry name" value="AraC_XylS_family_regulators"/>
</dbReference>
<accession>A0ABX7NV10</accession>
<protein>
    <submittedName>
        <fullName evidence="5">Helix-turn-helix transcriptional regulator</fullName>
    </submittedName>
</protein>
<dbReference type="InterPro" id="IPR018060">
    <property type="entry name" value="HTH_AraC"/>
</dbReference>
<reference evidence="5 6" key="1">
    <citation type="submission" date="2021-02" db="EMBL/GenBank/DDBJ databases">
        <title>De Novo genome assembly of isolated myxobacteria.</title>
        <authorList>
            <person name="Stevens D.C."/>
        </authorList>
    </citation>
    <scope>NUCLEOTIDE SEQUENCE [LARGE SCALE GENOMIC DNA]</scope>
    <source>
        <strain evidence="6">SCPEA02</strain>
    </source>
</reference>
<evidence type="ECO:0000313" key="5">
    <source>
        <dbReference type="EMBL" id="QSQ21325.1"/>
    </source>
</evidence>
<name>A0ABX7NV10_9BACT</name>
<dbReference type="InterPro" id="IPR020449">
    <property type="entry name" value="Tscrpt_reg_AraC-type_HTH"/>
</dbReference>
<dbReference type="SUPFAM" id="SSF46689">
    <property type="entry name" value="Homeodomain-like"/>
    <property type="match status" value="2"/>
</dbReference>
<evidence type="ECO:0000256" key="2">
    <source>
        <dbReference type="ARBA" id="ARBA00023125"/>
    </source>
</evidence>
<dbReference type="Proteomes" id="UP000662747">
    <property type="component" value="Chromosome"/>
</dbReference>
<evidence type="ECO:0000256" key="3">
    <source>
        <dbReference type="ARBA" id="ARBA00023163"/>
    </source>
</evidence>
<evidence type="ECO:0000256" key="1">
    <source>
        <dbReference type="ARBA" id="ARBA00023015"/>
    </source>
</evidence>
<dbReference type="Gene3D" id="1.10.10.60">
    <property type="entry name" value="Homeodomain-like"/>
    <property type="match status" value="2"/>
</dbReference>
<proteinExistence type="predicted"/>
<dbReference type="PROSITE" id="PS00041">
    <property type="entry name" value="HTH_ARAC_FAMILY_1"/>
    <property type="match status" value="1"/>
</dbReference>
<gene>
    <name evidence="5" type="ORF">JY651_40085</name>
</gene>
<keyword evidence="2" id="KW-0238">DNA-binding</keyword>
<dbReference type="SMART" id="SM00342">
    <property type="entry name" value="HTH_ARAC"/>
    <property type="match status" value="1"/>
</dbReference>